<sequence length="389" mass="43397">MTGWCPNGRLSPDDICKPANNNRSNWMERYSGARVLPIGETLLLGTHNAAYDQEAPRTPSSETCQDVKIYHQLMWGVRALDLRVQFFSGATGAKRFAIFHSTTNGRHIETDILQELLRYRRNAKADKEIVILNFHRFKNFTSAAHAELGALLKRVLGQSIIPPSCKEAAIVQLWALNKNTVVSYNNAARDASFWPGVNQRWIGRNTPSFDSLGKFVRQVGSEPKVFGDLRAVQAARYSNPFFTPKDISGHIMSWFAATKEGGPIASHYIINTDWSLRCRVADNIIYANAVRARQRGAHVIQSSPNTAGARVQTQSYGIYNLANGNWERSLDFSSNTSGSTSIQVIASDADYGSEIRYGTTVQPIRKGDRLLFKVESGRTPRLLARFNIA</sequence>
<proteinExistence type="predicted"/>
<gene>
    <name evidence="1" type="ORF">DVB73_14480</name>
</gene>
<evidence type="ECO:0000313" key="2">
    <source>
        <dbReference type="Proteomes" id="UP000256503"/>
    </source>
</evidence>
<organism evidence="1 2">
    <name type="scientific">Pseudomonas plecoglossicida</name>
    <dbReference type="NCBI Taxonomy" id="70775"/>
    <lineage>
        <taxon>Bacteria</taxon>
        <taxon>Pseudomonadati</taxon>
        <taxon>Pseudomonadota</taxon>
        <taxon>Gammaproteobacteria</taxon>
        <taxon>Pseudomonadales</taxon>
        <taxon>Pseudomonadaceae</taxon>
        <taxon>Pseudomonas</taxon>
    </lineage>
</organism>
<dbReference type="RefSeq" id="WP_016395307.1">
    <property type="nucleotide sequence ID" value="NZ_CP031146.1"/>
</dbReference>
<dbReference type="InterPro" id="IPR017946">
    <property type="entry name" value="PLC-like_Pdiesterase_TIM-brl"/>
</dbReference>
<protein>
    <recommendedName>
        <fullName evidence="3">Phosphatidylinositol diacylglycerol-lyase</fullName>
    </recommendedName>
</protein>
<dbReference type="GeneID" id="49614623"/>
<name>A0AAD0R2S1_PSEDL</name>
<dbReference type="GO" id="GO:0006629">
    <property type="term" value="P:lipid metabolic process"/>
    <property type="evidence" value="ECO:0007669"/>
    <property type="project" value="InterPro"/>
</dbReference>
<accession>A0AAD0R2S1</accession>
<dbReference type="Gene3D" id="3.20.20.190">
    <property type="entry name" value="Phosphatidylinositol (PI) phosphodiesterase"/>
    <property type="match status" value="1"/>
</dbReference>
<evidence type="ECO:0008006" key="3">
    <source>
        <dbReference type="Google" id="ProtNLM"/>
    </source>
</evidence>
<dbReference type="GO" id="GO:0008081">
    <property type="term" value="F:phosphoric diester hydrolase activity"/>
    <property type="evidence" value="ECO:0007669"/>
    <property type="project" value="InterPro"/>
</dbReference>
<dbReference type="Proteomes" id="UP000256503">
    <property type="component" value="Chromosome"/>
</dbReference>
<dbReference type="SUPFAM" id="SSF51695">
    <property type="entry name" value="PLC-like phosphodiesterases"/>
    <property type="match status" value="1"/>
</dbReference>
<reference evidence="1 2" key="1">
    <citation type="submission" date="2018-07" db="EMBL/GenBank/DDBJ databases">
        <title>Complete genome sequence of a Pseudomonas plecoglossicida strain pathogenic to the marine fish, Larimichthys crocea.</title>
        <authorList>
            <person name="Tao Z."/>
        </authorList>
    </citation>
    <scope>NUCLEOTIDE SEQUENCE [LARGE SCALE GENOMIC DNA]</scope>
    <source>
        <strain evidence="1 2">XSDHY-P</strain>
    </source>
</reference>
<dbReference type="PANTHER" id="PTHR13593">
    <property type="match status" value="1"/>
</dbReference>
<dbReference type="EMBL" id="CP031146">
    <property type="protein sequence ID" value="AXM96901.1"/>
    <property type="molecule type" value="Genomic_DNA"/>
</dbReference>
<dbReference type="AlphaFoldDB" id="A0AAD0R2S1"/>
<dbReference type="PANTHER" id="PTHR13593:SF103">
    <property type="entry name" value="RE10370P"/>
    <property type="match status" value="1"/>
</dbReference>
<dbReference type="Gene3D" id="2.60.120.1230">
    <property type="match status" value="1"/>
</dbReference>
<dbReference type="PROSITE" id="PS50007">
    <property type="entry name" value="PIPLC_X_DOMAIN"/>
    <property type="match status" value="1"/>
</dbReference>
<dbReference type="InterPro" id="IPR051057">
    <property type="entry name" value="PI-PLC_domain"/>
</dbReference>
<evidence type="ECO:0000313" key="1">
    <source>
        <dbReference type="EMBL" id="AXM96901.1"/>
    </source>
</evidence>